<protein>
    <submittedName>
        <fullName evidence="3">SIS domain-containing protein</fullName>
    </submittedName>
</protein>
<reference evidence="3 4" key="1">
    <citation type="submission" date="2024-10" db="EMBL/GenBank/DDBJ databases">
        <title>The Natural Products Discovery Center: Release of the First 8490 Sequenced Strains for Exploring Actinobacteria Biosynthetic Diversity.</title>
        <authorList>
            <person name="Kalkreuter E."/>
            <person name="Kautsar S.A."/>
            <person name="Yang D."/>
            <person name="Bader C.D."/>
            <person name="Teijaro C.N."/>
            <person name="Fluegel L."/>
            <person name="Davis C.M."/>
            <person name="Simpson J.R."/>
            <person name="Lauterbach L."/>
            <person name="Steele A.D."/>
            <person name="Gui C."/>
            <person name="Meng S."/>
            <person name="Li G."/>
            <person name="Viehrig K."/>
            <person name="Ye F."/>
            <person name="Su P."/>
            <person name="Kiefer A.F."/>
            <person name="Nichols A."/>
            <person name="Cepeda A.J."/>
            <person name="Yan W."/>
            <person name="Fan B."/>
            <person name="Jiang Y."/>
            <person name="Adhikari A."/>
            <person name="Zheng C.-J."/>
            <person name="Schuster L."/>
            <person name="Cowan T.M."/>
            <person name="Smanski M.J."/>
            <person name="Chevrette M.G."/>
            <person name="De Carvalho L.P.S."/>
            <person name="Shen B."/>
        </authorList>
    </citation>
    <scope>NUCLEOTIDE SEQUENCE [LARGE SCALE GENOMIC DNA]</scope>
    <source>
        <strain evidence="3 4">NPDC087220</strain>
    </source>
</reference>
<dbReference type="InterPro" id="IPR050099">
    <property type="entry name" value="SIS_GmhA/DiaA_subfam"/>
</dbReference>
<accession>A0ABW8EJE8</accession>
<keyword evidence="4" id="KW-1185">Reference proteome</keyword>
<dbReference type="Pfam" id="PF13580">
    <property type="entry name" value="SIS_2"/>
    <property type="match status" value="1"/>
</dbReference>
<dbReference type="SUPFAM" id="SSF53697">
    <property type="entry name" value="SIS domain"/>
    <property type="match status" value="1"/>
</dbReference>
<dbReference type="CDD" id="cd05006">
    <property type="entry name" value="SIS_GmhA"/>
    <property type="match status" value="1"/>
</dbReference>
<dbReference type="Gene3D" id="3.40.50.10490">
    <property type="entry name" value="Glucose-6-phosphate isomerase like protein, domain 1"/>
    <property type="match status" value="1"/>
</dbReference>
<feature type="compositionally biased region" description="Low complexity" evidence="1">
    <location>
        <begin position="232"/>
        <end position="255"/>
    </location>
</feature>
<sequence length="255" mass="26427">MNPHPRTQREPEGSARPGSPPPTAVRAHCTSLQAALERMCRDSTGLLERWAGELARALPAGARLLAAGNGGSAAQAQHLTAELVGRYRRERPPFSAIALHAETSSVTAIGNDYGYDHVFARQVAAHGRPGDVALFLSTSGRSGNLLSAAAAAREHGLRAWALTGPAPNPLADACDEALCIDADTSATVQEVHLVAVHLLCEAFDEALDRDTAATPRSPGTGRAAARVRRTAAARPAAGAADGRPVPAVPVTGRTP</sequence>
<dbReference type="InterPro" id="IPR001347">
    <property type="entry name" value="SIS_dom"/>
</dbReference>
<evidence type="ECO:0000259" key="2">
    <source>
        <dbReference type="PROSITE" id="PS51464"/>
    </source>
</evidence>
<feature type="region of interest" description="Disordered" evidence="1">
    <location>
        <begin position="1"/>
        <end position="25"/>
    </location>
</feature>
<evidence type="ECO:0000313" key="3">
    <source>
        <dbReference type="EMBL" id="MFJ2823368.1"/>
    </source>
</evidence>
<dbReference type="InterPro" id="IPR035461">
    <property type="entry name" value="GmhA/DiaA"/>
</dbReference>
<organism evidence="3 4">
    <name type="scientific">Streptomyces toxytricini</name>
    <name type="common">Actinomyces toxytricini</name>
    <dbReference type="NCBI Taxonomy" id="67369"/>
    <lineage>
        <taxon>Bacteria</taxon>
        <taxon>Bacillati</taxon>
        <taxon>Actinomycetota</taxon>
        <taxon>Actinomycetes</taxon>
        <taxon>Kitasatosporales</taxon>
        <taxon>Streptomycetaceae</taxon>
        <taxon>Streptomyces</taxon>
    </lineage>
</organism>
<dbReference type="RefSeq" id="WP_402383117.1">
    <property type="nucleotide sequence ID" value="NZ_JBIUYY010000008.1"/>
</dbReference>
<proteinExistence type="predicted"/>
<name>A0ABW8EJE8_STRT5</name>
<dbReference type="PANTHER" id="PTHR30390:SF6">
    <property type="entry name" value="DNAA INITIATOR-ASSOCIATING PROTEIN DIAA"/>
    <property type="match status" value="1"/>
</dbReference>
<comment type="caution">
    <text evidence="3">The sequence shown here is derived from an EMBL/GenBank/DDBJ whole genome shotgun (WGS) entry which is preliminary data.</text>
</comment>
<dbReference type="InterPro" id="IPR046348">
    <property type="entry name" value="SIS_dom_sf"/>
</dbReference>
<evidence type="ECO:0000256" key="1">
    <source>
        <dbReference type="SAM" id="MobiDB-lite"/>
    </source>
</evidence>
<feature type="domain" description="SIS" evidence="2">
    <location>
        <begin position="54"/>
        <end position="209"/>
    </location>
</feature>
<dbReference type="PANTHER" id="PTHR30390">
    <property type="entry name" value="SEDOHEPTULOSE 7-PHOSPHATE ISOMERASE / DNAA INITIATOR-ASSOCIATING FACTOR FOR REPLICATION INITIATION"/>
    <property type="match status" value="1"/>
</dbReference>
<feature type="region of interest" description="Disordered" evidence="1">
    <location>
        <begin position="211"/>
        <end position="255"/>
    </location>
</feature>
<evidence type="ECO:0000313" key="4">
    <source>
        <dbReference type="Proteomes" id="UP001617351"/>
    </source>
</evidence>
<dbReference type="PROSITE" id="PS51464">
    <property type="entry name" value="SIS"/>
    <property type="match status" value="1"/>
</dbReference>
<dbReference type="EMBL" id="JBIUYY010000008">
    <property type="protein sequence ID" value="MFJ2823368.1"/>
    <property type="molecule type" value="Genomic_DNA"/>
</dbReference>
<gene>
    <name evidence="3" type="ORF">ACIO7M_19940</name>
</gene>
<dbReference type="Proteomes" id="UP001617351">
    <property type="component" value="Unassembled WGS sequence"/>
</dbReference>